<keyword evidence="2" id="KW-0732">Signal</keyword>
<gene>
    <name evidence="3" type="ORF">ABIG07_008233</name>
</gene>
<name>A0ABV4G5W9_9BRAD</name>
<comment type="caution">
    <text evidence="3">The sequence shown here is derived from an EMBL/GenBank/DDBJ whole genome shotgun (WGS) entry which is preliminary data.</text>
</comment>
<organism evidence="3 4">
    <name type="scientific">Bradyrhizobium ottawaense</name>
    <dbReference type="NCBI Taxonomy" id="931866"/>
    <lineage>
        <taxon>Bacteria</taxon>
        <taxon>Pseudomonadati</taxon>
        <taxon>Pseudomonadota</taxon>
        <taxon>Alphaproteobacteria</taxon>
        <taxon>Hyphomicrobiales</taxon>
        <taxon>Nitrobacteraceae</taxon>
        <taxon>Bradyrhizobium</taxon>
    </lineage>
</organism>
<protein>
    <submittedName>
        <fullName evidence="3">Uncharacterized protein</fullName>
    </submittedName>
</protein>
<proteinExistence type="predicted"/>
<dbReference type="EMBL" id="JBGBZJ010000003">
    <property type="protein sequence ID" value="MEY9459285.1"/>
    <property type="molecule type" value="Genomic_DNA"/>
</dbReference>
<keyword evidence="4" id="KW-1185">Reference proteome</keyword>
<evidence type="ECO:0000313" key="4">
    <source>
        <dbReference type="Proteomes" id="UP001565369"/>
    </source>
</evidence>
<evidence type="ECO:0000313" key="3">
    <source>
        <dbReference type="EMBL" id="MEY9459285.1"/>
    </source>
</evidence>
<evidence type="ECO:0000256" key="2">
    <source>
        <dbReference type="SAM" id="SignalP"/>
    </source>
</evidence>
<evidence type="ECO:0000256" key="1">
    <source>
        <dbReference type="SAM" id="MobiDB-lite"/>
    </source>
</evidence>
<dbReference type="RefSeq" id="WP_131233116.1">
    <property type="nucleotide sequence ID" value="NZ_AP021854.1"/>
</dbReference>
<feature type="signal peptide" evidence="2">
    <location>
        <begin position="1"/>
        <end position="23"/>
    </location>
</feature>
<accession>A0ABV4G5W9</accession>
<sequence>MLDVRLVTTSLAMLVALLPVASAEPAREQARPAGQGTTEARPIRVILPAPWEPARTQADAPSSK</sequence>
<feature type="region of interest" description="Disordered" evidence="1">
    <location>
        <begin position="24"/>
        <end position="43"/>
    </location>
</feature>
<reference evidence="3 4" key="1">
    <citation type="submission" date="2024-07" db="EMBL/GenBank/DDBJ databases">
        <title>Genomic Encyclopedia of Type Strains, Phase V (KMG-V): Genome sequencing to study the core and pangenomes of soil and plant-associated prokaryotes.</title>
        <authorList>
            <person name="Whitman W."/>
        </authorList>
    </citation>
    <scope>NUCLEOTIDE SEQUENCE [LARGE SCALE GENOMIC DNA]</scope>
    <source>
        <strain evidence="3 4">USDA 152</strain>
    </source>
</reference>
<dbReference type="Proteomes" id="UP001565369">
    <property type="component" value="Unassembled WGS sequence"/>
</dbReference>
<feature type="chain" id="PRO_5047537579" evidence="2">
    <location>
        <begin position="24"/>
        <end position="64"/>
    </location>
</feature>